<dbReference type="InterPro" id="IPR027417">
    <property type="entry name" value="P-loop_NTPase"/>
</dbReference>
<evidence type="ECO:0000256" key="1">
    <source>
        <dbReference type="ARBA" id="ARBA00022741"/>
    </source>
</evidence>
<dbReference type="CDD" id="cd01860">
    <property type="entry name" value="Rab5_related"/>
    <property type="match status" value="1"/>
</dbReference>
<evidence type="ECO:0000313" key="2">
    <source>
        <dbReference type="EMBL" id="KAK2076910.1"/>
    </source>
</evidence>
<gene>
    <name evidence="2" type="primary">RAB5</name>
    <name evidence="2" type="ORF">QBZ16_005138</name>
</gene>
<proteinExistence type="predicted"/>
<accession>A0AAD9IHX1</accession>
<dbReference type="PROSITE" id="PS51420">
    <property type="entry name" value="RHO"/>
    <property type="match status" value="1"/>
</dbReference>
<dbReference type="NCBIfam" id="TIGR00231">
    <property type="entry name" value="small_GTP"/>
    <property type="match status" value="1"/>
</dbReference>
<dbReference type="SMART" id="SM00177">
    <property type="entry name" value="ARF"/>
    <property type="match status" value="1"/>
</dbReference>
<dbReference type="Proteomes" id="UP001255856">
    <property type="component" value="Unassembled WGS sequence"/>
</dbReference>
<dbReference type="Pfam" id="PF00071">
    <property type="entry name" value="Ras"/>
    <property type="match status" value="1"/>
</dbReference>
<evidence type="ECO:0000313" key="3">
    <source>
        <dbReference type="Proteomes" id="UP001255856"/>
    </source>
</evidence>
<dbReference type="SMART" id="SM00175">
    <property type="entry name" value="RAB"/>
    <property type="match status" value="1"/>
</dbReference>
<dbReference type="AlphaFoldDB" id="A0AAD9IHX1"/>
<dbReference type="SMART" id="SM00176">
    <property type="entry name" value="RAN"/>
    <property type="match status" value="1"/>
</dbReference>
<dbReference type="FunFam" id="3.40.50.300:FF:000823">
    <property type="entry name" value="Small GTPase RAB, putative"/>
    <property type="match status" value="1"/>
</dbReference>
<dbReference type="InterPro" id="IPR005225">
    <property type="entry name" value="Small_GTP-bd"/>
</dbReference>
<dbReference type="GO" id="GO:0003924">
    <property type="term" value="F:GTPase activity"/>
    <property type="evidence" value="ECO:0007669"/>
    <property type="project" value="InterPro"/>
</dbReference>
<name>A0AAD9IHX1_PROWI</name>
<organism evidence="2 3">
    <name type="scientific">Prototheca wickerhamii</name>
    <dbReference type="NCBI Taxonomy" id="3111"/>
    <lineage>
        <taxon>Eukaryota</taxon>
        <taxon>Viridiplantae</taxon>
        <taxon>Chlorophyta</taxon>
        <taxon>core chlorophytes</taxon>
        <taxon>Trebouxiophyceae</taxon>
        <taxon>Chlorellales</taxon>
        <taxon>Chlorellaceae</taxon>
        <taxon>Prototheca</taxon>
    </lineage>
</organism>
<dbReference type="SUPFAM" id="SSF52540">
    <property type="entry name" value="P-loop containing nucleoside triphosphate hydrolases"/>
    <property type="match status" value="1"/>
</dbReference>
<dbReference type="Gene3D" id="3.40.50.300">
    <property type="entry name" value="P-loop containing nucleotide triphosphate hydrolases"/>
    <property type="match status" value="1"/>
</dbReference>
<dbReference type="EMBL" id="JASFZW010000008">
    <property type="protein sequence ID" value="KAK2076910.1"/>
    <property type="molecule type" value="Genomic_DNA"/>
</dbReference>
<comment type="caution">
    <text evidence="2">The sequence shown here is derived from an EMBL/GenBank/DDBJ whole genome shotgun (WGS) entry which is preliminary data.</text>
</comment>
<dbReference type="PANTHER" id="PTHR47978">
    <property type="match status" value="1"/>
</dbReference>
<dbReference type="SMART" id="SM00173">
    <property type="entry name" value="RAS"/>
    <property type="match status" value="1"/>
</dbReference>
<reference evidence="2" key="1">
    <citation type="submission" date="2021-01" db="EMBL/GenBank/DDBJ databases">
        <authorList>
            <person name="Eckstrom K.M.E."/>
        </authorList>
    </citation>
    <scope>NUCLEOTIDE SEQUENCE</scope>
    <source>
        <strain evidence="2">UVCC 0001</strain>
    </source>
</reference>
<keyword evidence="1" id="KW-0547">Nucleotide-binding</keyword>
<sequence length="200" mass="21911">MVEQVQQSKLVLLGEMSCGKTSLVQRFVRGQFFENQESTIGASFFTKTIPEKQVKFEIWDTAGQERYHSLAPMYYRGAASAVIVFDVTQASSFERAKKWVHELRQNVSNPDLVIALVGNKVDLADQRAVAEADARNYAAETNLLYFESSAKTNVNVLEVFETIADRLPRAAAPAIPAGIQLDDQPAPPARRAGCCAGAAA</sequence>
<dbReference type="PRINTS" id="PR00449">
    <property type="entry name" value="RASTRNSFRMNG"/>
</dbReference>
<dbReference type="PROSITE" id="PS51419">
    <property type="entry name" value="RAB"/>
    <property type="match status" value="1"/>
</dbReference>
<keyword evidence="3" id="KW-1185">Reference proteome</keyword>
<dbReference type="InterPro" id="IPR001806">
    <property type="entry name" value="Small_GTPase"/>
</dbReference>
<dbReference type="PROSITE" id="PS51417">
    <property type="entry name" value="ARF"/>
    <property type="match status" value="1"/>
</dbReference>
<dbReference type="PROSITE" id="PS51421">
    <property type="entry name" value="RAS"/>
    <property type="match status" value="1"/>
</dbReference>
<protein>
    <submittedName>
        <fullName evidence="2">Ras- protein Rab-5</fullName>
    </submittedName>
</protein>
<dbReference type="GO" id="GO:0005525">
    <property type="term" value="F:GTP binding"/>
    <property type="evidence" value="ECO:0007669"/>
    <property type="project" value="InterPro"/>
</dbReference>
<dbReference type="SMART" id="SM00174">
    <property type="entry name" value="RHO"/>
    <property type="match status" value="1"/>
</dbReference>